<sequence>MLLDAWEYADPLAPTATWDPANPYAARTFEPAGRIDYIHVGPPDPSGLGRVVSVRRAGDAPIKGVWPSDHAAVVADLACDDHSATGDGVEG</sequence>
<proteinExistence type="predicted"/>
<evidence type="ECO:0000313" key="2">
    <source>
        <dbReference type="Proteomes" id="UP000331127"/>
    </source>
</evidence>
<accession>A0A5M3X0E7</accession>
<protein>
    <recommendedName>
        <fullName evidence="3">Endonuclease/exonuclease/phosphatase domain-containing protein</fullName>
    </recommendedName>
</protein>
<keyword evidence="2" id="KW-1185">Reference proteome</keyword>
<dbReference type="AlphaFoldDB" id="A0A5M3X0E7"/>
<dbReference type="RefSeq" id="WP_218041484.1">
    <property type="nucleotide sequence ID" value="NZ_BAAAHL010000081.1"/>
</dbReference>
<reference evidence="1 2" key="1">
    <citation type="submission" date="2019-10" db="EMBL/GenBank/DDBJ databases">
        <title>Whole genome shotgun sequence of Acrocarpospora macrocephala NBRC 16266.</title>
        <authorList>
            <person name="Ichikawa N."/>
            <person name="Kimura A."/>
            <person name="Kitahashi Y."/>
            <person name="Komaki H."/>
            <person name="Oguchi A."/>
        </authorList>
    </citation>
    <scope>NUCLEOTIDE SEQUENCE [LARGE SCALE GENOMIC DNA]</scope>
    <source>
        <strain evidence="1 2">NBRC 16266</strain>
    </source>
</reference>
<gene>
    <name evidence="1" type="ORF">Amac_071960</name>
</gene>
<comment type="caution">
    <text evidence="1">The sequence shown here is derived from an EMBL/GenBank/DDBJ whole genome shotgun (WGS) entry which is preliminary data.</text>
</comment>
<evidence type="ECO:0008006" key="3">
    <source>
        <dbReference type="Google" id="ProtNLM"/>
    </source>
</evidence>
<dbReference type="Gene3D" id="3.60.10.10">
    <property type="entry name" value="Endonuclease/exonuclease/phosphatase"/>
    <property type="match status" value="1"/>
</dbReference>
<dbReference type="EMBL" id="BLAE01000048">
    <property type="protein sequence ID" value="GES13599.1"/>
    <property type="molecule type" value="Genomic_DNA"/>
</dbReference>
<evidence type="ECO:0000313" key="1">
    <source>
        <dbReference type="EMBL" id="GES13599.1"/>
    </source>
</evidence>
<dbReference type="InterPro" id="IPR036691">
    <property type="entry name" value="Endo/exonu/phosph_ase_sf"/>
</dbReference>
<dbReference type="SUPFAM" id="SSF56219">
    <property type="entry name" value="DNase I-like"/>
    <property type="match status" value="1"/>
</dbReference>
<organism evidence="1 2">
    <name type="scientific">Acrocarpospora macrocephala</name>
    <dbReference type="NCBI Taxonomy" id="150177"/>
    <lineage>
        <taxon>Bacteria</taxon>
        <taxon>Bacillati</taxon>
        <taxon>Actinomycetota</taxon>
        <taxon>Actinomycetes</taxon>
        <taxon>Streptosporangiales</taxon>
        <taxon>Streptosporangiaceae</taxon>
        <taxon>Acrocarpospora</taxon>
    </lineage>
</organism>
<dbReference type="Proteomes" id="UP000331127">
    <property type="component" value="Unassembled WGS sequence"/>
</dbReference>
<name>A0A5M3X0E7_9ACTN</name>